<keyword evidence="4" id="KW-1185">Reference proteome</keyword>
<protein>
    <recommendedName>
        <fullName evidence="2">Thioesterase domain-containing protein</fullName>
    </recommendedName>
</protein>
<gene>
    <name evidence="3" type="ORF">C5471_09100</name>
</gene>
<dbReference type="Gene3D" id="3.40.50.1820">
    <property type="entry name" value="alpha/beta hydrolase"/>
    <property type="match status" value="1"/>
</dbReference>
<dbReference type="SUPFAM" id="SSF53474">
    <property type="entry name" value="alpha/beta-Hydrolases"/>
    <property type="match status" value="1"/>
</dbReference>
<organism evidence="3 4">
    <name type="scientific">Photorhabdus tasmaniensis</name>
    <dbReference type="NCBI Taxonomy" id="1004159"/>
    <lineage>
        <taxon>Bacteria</taxon>
        <taxon>Pseudomonadati</taxon>
        <taxon>Pseudomonadota</taxon>
        <taxon>Gammaproteobacteria</taxon>
        <taxon>Enterobacterales</taxon>
        <taxon>Morganellaceae</taxon>
        <taxon>Photorhabdus</taxon>
    </lineage>
</organism>
<dbReference type="RefSeq" id="WP_133813730.1">
    <property type="nucleotide sequence ID" value="NZ_CAWPIF010000015.1"/>
</dbReference>
<proteinExistence type="inferred from homology"/>
<comment type="similarity">
    <text evidence="1">Belongs to the thioesterase family.</text>
</comment>
<dbReference type="EMBL" id="PUJU01000015">
    <property type="protein sequence ID" value="NHB87851.1"/>
    <property type="molecule type" value="Genomic_DNA"/>
</dbReference>
<dbReference type="InterPro" id="IPR001031">
    <property type="entry name" value="Thioesterase"/>
</dbReference>
<accession>A0ABX0GHY6</accession>
<dbReference type="InterPro" id="IPR029058">
    <property type="entry name" value="AB_hydrolase_fold"/>
</dbReference>
<dbReference type="InterPro" id="IPR012223">
    <property type="entry name" value="TEII"/>
</dbReference>
<dbReference type="Proteomes" id="UP000697802">
    <property type="component" value="Unassembled WGS sequence"/>
</dbReference>
<evidence type="ECO:0000256" key="1">
    <source>
        <dbReference type="ARBA" id="ARBA00007169"/>
    </source>
</evidence>
<reference evidence="3 4" key="1">
    <citation type="submission" date="2018-02" db="EMBL/GenBank/DDBJ databases">
        <authorList>
            <person name="Machado R.A."/>
        </authorList>
    </citation>
    <scope>NUCLEOTIDE SEQUENCE [LARGE SCALE GENOMIC DNA]</scope>
    <source>
        <strain evidence="3 4">T327</strain>
    </source>
</reference>
<name>A0ABX0GHY6_9GAMM</name>
<evidence type="ECO:0000259" key="2">
    <source>
        <dbReference type="Pfam" id="PF00975"/>
    </source>
</evidence>
<dbReference type="Pfam" id="PF00975">
    <property type="entry name" value="Thioesterase"/>
    <property type="match status" value="1"/>
</dbReference>
<evidence type="ECO:0000313" key="3">
    <source>
        <dbReference type="EMBL" id="NHB87851.1"/>
    </source>
</evidence>
<dbReference type="PANTHER" id="PTHR11487:SF0">
    <property type="entry name" value="S-ACYL FATTY ACID SYNTHASE THIOESTERASE, MEDIUM CHAIN"/>
    <property type="match status" value="1"/>
</dbReference>
<evidence type="ECO:0000313" key="4">
    <source>
        <dbReference type="Proteomes" id="UP000697802"/>
    </source>
</evidence>
<feature type="domain" description="Thioesterase" evidence="2">
    <location>
        <begin position="7"/>
        <end position="233"/>
    </location>
</feature>
<comment type="caution">
    <text evidence="3">The sequence shown here is derived from an EMBL/GenBank/DDBJ whole genome shotgun (WGS) entry which is preliminary data.</text>
</comment>
<dbReference type="PANTHER" id="PTHR11487">
    <property type="entry name" value="THIOESTERASE"/>
    <property type="match status" value="1"/>
</dbReference>
<sequence length="244" mass="27471">MNNNRLTLLCFSYAGGSAEFYLRWQNLLPNIKIIPVEIPGRGRALNLQALNTRDHLVDYLMKHYTQWCIPPFAFFGHSLGARIALEFLLALEKTCGIRASQLFVSGCLAPARFTQAMRIREQDLSDATLLQVLADLGGTPPELMTNSALMKNSLPMIRTDFQLAIDLSKSPVTSISTPIYLLLGNKDKVTSLFKDYLGWAQYTSGKCQVSVIDGEHFFIRTQTKSVVNLVRHKLKELSLQENKF</sequence>